<dbReference type="GeneID" id="101722685"/>
<keyword evidence="5" id="KW-0446">Lipid-binding</keyword>
<evidence type="ECO:0000259" key="11">
    <source>
        <dbReference type="PROSITE" id="PS50195"/>
    </source>
</evidence>
<feature type="domain" description="SH3" evidence="10">
    <location>
        <begin position="232"/>
        <end position="291"/>
    </location>
</feature>
<evidence type="ECO:0000256" key="6">
    <source>
        <dbReference type="ARBA" id="ARBA00023136"/>
    </source>
</evidence>
<keyword evidence="6" id="KW-0472">Membrane</keyword>
<evidence type="ECO:0000256" key="3">
    <source>
        <dbReference type="ARBA" id="ARBA00022475"/>
    </source>
</evidence>
<dbReference type="SMART" id="SM00326">
    <property type="entry name" value="SH3"/>
    <property type="match status" value="2"/>
</dbReference>
<dbReference type="SUPFAM" id="SSF50044">
    <property type="entry name" value="SH3-domain"/>
    <property type="match status" value="2"/>
</dbReference>
<comment type="function">
    <text evidence="7">Constitutively potentiates the superoxide-generating activity of NOX1 and NOX3 and is required for the biogenesis of otoconia/otolith, which are crystalline structures of the inner ear involved in the perception of gravity. Isoform 3 is more potent than isoform 1 in activating NOX3. Together with NOXA1, may also substitute to NCF1/p47phox and NCF2/p67phox in supporting the phagocyte NOX2/gp91phox superoxide-generating activity.</text>
</comment>
<evidence type="ECO:0000256" key="9">
    <source>
        <dbReference type="PROSITE-ProRule" id="PRU00192"/>
    </source>
</evidence>
<keyword evidence="4" id="KW-0677">Repeat</keyword>
<evidence type="ECO:0000256" key="4">
    <source>
        <dbReference type="ARBA" id="ARBA00022737"/>
    </source>
</evidence>
<protein>
    <recommendedName>
        <fullName evidence="8">NADPH oxidase organizer 1</fullName>
    </recommendedName>
</protein>
<dbReference type="InterPro" id="IPR036871">
    <property type="entry name" value="PX_dom_sf"/>
</dbReference>
<dbReference type="Gene3D" id="3.30.1520.10">
    <property type="entry name" value="Phox-like domain"/>
    <property type="match status" value="1"/>
</dbReference>
<proteinExistence type="predicted"/>
<evidence type="ECO:0000313" key="13">
    <source>
        <dbReference type="RefSeq" id="XP_004873733.1"/>
    </source>
</evidence>
<evidence type="ECO:0000259" key="10">
    <source>
        <dbReference type="PROSITE" id="PS50002"/>
    </source>
</evidence>
<dbReference type="PROSITE" id="PS50195">
    <property type="entry name" value="PX"/>
    <property type="match status" value="1"/>
</dbReference>
<evidence type="ECO:0000256" key="1">
    <source>
        <dbReference type="ARBA" id="ARBA00004413"/>
    </source>
</evidence>
<dbReference type="RefSeq" id="XP_004873733.1">
    <property type="nucleotide sequence ID" value="XM_004873676.3"/>
</dbReference>
<keyword evidence="2 9" id="KW-0728">SH3 domain</keyword>
<name>A0AAX6QEP7_HETGA</name>
<dbReference type="GO" id="GO:0005886">
    <property type="term" value="C:plasma membrane"/>
    <property type="evidence" value="ECO:0007669"/>
    <property type="project" value="UniProtKB-SubCell"/>
</dbReference>
<dbReference type="AlphaFoldDB" id="A0AAX6QEP7"/>
<evidence type="ECO:0000256" key="5">
    <source>
        <dbReference type="ARBA" id="ARBA00023121"/>
    </source>
</evidence>
<dbReference type="Gene3D" id="2.30.30.40">
    <property type="entry name" value="SH3 Domains"/>
    <property type="match status" value="2"/>
</dbReference>
<evidence type="ECO:0000256" key="8">
    <source>
        <dbReference type="ARBA" id="ARBA00073434"/>
    </source>
</evidence>
<dbReference type="Proteomes" id="UP000694906">
    <property type="component" value="Unplaced"/>
</dbReference>
<accession>A0AAX6QEP7</accession>
<keyword evidence="3" id="KW-1003">Cell membrane</keyword>
<dbReference type="GO" id="GO:0016176">
    <property type="term" value="F:superoxide-generating NADPH oxidase activator activity"/>
    <property type="evidence" value="ECO:0007669"/>
    <property type="project" value="TreeGrafter"/>
</dbReference>
<dbReference type="Pfam" id="PF00018">
    <property type="entry name" value="SH3_1"/>
    <property type="match status" value="1"/>
</dbReference>
<dbReference type="InterPro" id="IPR035758">
    <property type="entry name" value="NoxO1_SH3_2"/>
</dbReference>
<evidence type="ECO:0000256" key="7">
    <source>
        <dbReference type="ARBA" id="ARBA00059981"/>
    </source>
</evidence>
<dbReference type="GO" id="GO:0005737">
    <property type="term" value="C:cytoplasm"/>
    <property type="evidence" value="ECO:0007669"/>
    <property type="project" value="TreeGrafter"/>
</dbReference>
<dbReference type="FunFam" id="3.30.1520.10:FF:000040">
    <property type="entry name" value="NADPH oxidase organizer 1"/>
    <property type="match status" value="1"/>
</dbReference>
<keyword evidence="12" id="KW-1185">Reference proteome</keyword>
<dbReference type="PROSITE" id="PS50002">
    <property type="entry name" value="SH3"/>
    <property type="match status" value="2"/>
</dbReference>
<sequence>MEAAVMASSRHLVSVRAAALVQMERPQMFAFSVHWSDGSDTFVCRNWDEFRQLQKTLKETFPVEAGLLRRSDRLLPKLPDAPLLSRGGRVGRGLARLRLLETYAQALLATVERVSRSPVLTGFFAPQARDLESALPPGSTVILPAPEEPSPRPLDSLTIHSLEAQSLCCVQPFHTQDTKGRPFHAEARESLDVLLRHPSGWWLVENEDQQKAWFPAPYLEEVAHEVGLTQGSSGTQFCISRAYKGSRADELSVPAGARVQVLETSDRGWWLCRYCDRAGLLPSVLLQPERLGAFLSGPAILGREDRENKATTSSPPVPTRPLLSAIQSRCCTITRRALVWNSGPHNPP</sequence>
<dbReference type="GO" id="GO:0042554">
    <property type="term" value="P:superoxide anion generation"/>
    <property type="evidence" value="ECO:0007669"/>
    <property type="project" value="TreeGrafter"/>
</dbReference>
<feature type="domain" description="PX" evidence="11">
    <location>
        <begin position="1"/>
        <end position="131"/>
    </location>
</feature>
<comment type="subcellular location">
    <subcellularLocation>
        <location evidence="1">Cell membrane</location>
        <topology evidence="1">Peripheral membrane protein</topology>
        <orientation evidence="1">Cytoplasmic side</orientation>
    </subcellularLocation>
</comment>
<evidence type="ECO:0000256" key="2">
    <source>
        <dbReference type="ARBA" id="ARBA00022443"/>
    </source>
</evidence>
<dbReference type="InterPro" id="IPR001683">
    <property type="entry name" value="PX_dom"/>
</dbReference>
<dbReference type="GO" id="GO:0035091">
    <property type="term" value="F:phosphatidylinositol binding"/>
    <property type="evidence" value="ECO:0007669"/>
    <property type="project" value="InterPro"/>
</dbReference>
<dbReference type="FunFam" id="2.30.30.40:FF:000238">
    <property type="entry name" value="NADPH oxidase organizer 1"/>
    <property type="match status" value="1"/>
</dbReference>
<dbReference type="PANTHER" id="PTHR15706">
    <property type="entry name" value="SH3 MULTIPLE DOMAIN"/>
    <property type="match status" value="1"/>
</dbReference>
<dbReference type="KEGG" id="hgl:101722685"/>
<organism evidence="12 13">
    <name type="scientific">Heterocephalus glaber</name>
    <name type="common">Naked mole rat</name>
    <dbReference type="NCBI Taxonomy" id="10181"/>
    <lineage>
        <taxon>Eukaryota</taxon>
        <taxon>Metazoa</taxon>
        <taxon>Chordata</taxon>
        <taxon>Craniata</taxon>
        <taxon>Vertebrata</taxon>
        <taxon>Euteleostomi</taxon>
        <taxon>Mammalia</taxon>
        <taxon>Eutheria</taxon>
        <taxon>Euarchontoglires</taxon>
        <taxon>Glires</taxon>
        <taxon>Rodentia</taxon>
        <taxon>Hystricomorpha</taxon>
        <taxon>Bathyergidae</taxon>
        <taxon>Heterocephalus</taxon>
    </lineage>
</organism>
<dbReference type="PANTHER" id="PTHR15706:SF10">
    <property type="entry name" value="NADPH OXIDASE ORGANIZER 1"/>
    <property type="match status" value="1"/>
</dbReference>
<gene>
    <name evidence="13" type="primary">Noxo1</name>
</gene>
<dbReference type="InterPro" id="IPR036028">
    <property type="entry name" value="SH3-like_dom_sf"/>
</dbReference>
<feature type="domain" description="SH3" evidence="10">
    <location>
        <begin position="162"/>
        <end position="224"/>
    </location>
</feature>
<dbReference type="CDD" id="cd12024">
    <property type="entry name" value="SH3_NoxO1_2"/>
    <property type="match status" value="1"/>
</dbReference>
<dbReference type="SUPFAM" id="SSF64268">
    <property type="entry name" value="PX domain"/>
    <property type="match status" value="1"/>
</dbReference>
<dbReference type="FunFam" id="2.30.30.40:FF:000219">
    <property type="entry name" value="NADPH oxidase organizer 1"/>
    <property type="match status" value="1"/>
</dbReference>
<dbReference type="InterPro" id="IPR001452">
    <property type="entry name" value="SH3_domain"/>
</dbReference>
<reference evidence="13" key="1">
    <citation type="submission" date="2025-08" db="UniProtKB">
        <authorList>
            <consortium name="RefSeq"/>
        </authorList>
    </citation>
    <scope>IDENTIFICATION</scope>
</reference>
<dbReference type="Pfam" id="PF00787">
    <property type="entry name" value="PX"/>
    <property type="match status" value="1"/>
</dbReference>
<evidence type="ECO:0000313" key="12">
    <source>
        <dbReference type="Proteomes" id="UP000694906"/>
    </source>
</evidence>
<dbReference type="InterPro" id="IPR051228">
    <property type="entry name" value="NADPH_Oxidase/PX-Domain"/>
</dbReference>
<dbReference type="CTD" id="124056"/>